<keyword evidence="2" id="KW-0547">Nucleotide-binding</keyword>
<evidence type="ECO:0000259" key="4">
    <source>
        <dbReference type="PROSITE" id="PS50893"/>
    </source>
</evidence>
<dbReference type="SMART" id="SM00382">
    <property type="entry name" value="AAA"/>
    <property type="match status" value="1"/>
</dbReference>
<evidence type="ECO:0000256" key="2">
    <source>
        <dbReference type="ARBA" id="ARBA00022741"/>
    </source>
</evidence>
<feature type="domain" description="ABC transporter" evidence="4">
    <location>
        <begin position="1"/>
        <end position="223"/>
    </location>
</feature>
<dbReference type="PANTHER" id="PTHR42939:SF1">
    <property type="entry name" value="ABC TRANSPORTER ATP-BINDING PROTEIN ALBC-RELATED"/>
    <property type="match status" value="1"/>
</dbReference>
<dbReference type="GO" id="GO:0016887">
    <property type="term" value="F:ATP hydrolysis activity"/>
    <property type="evidence" value="ECO:0007669"/>
    <property type="project" value="InterPro"/>
</dbReference>
<dbReference type="InterPro" id="IPR003439">
    <property type="entry name" value="ABC_transporter-like_ATP-bd"/>
</dbReference>
<dbReference type="GO" id="GO:0005524">
    <property type="term" value="F:ATP binding"/>
    <property type="evidence" value="ECO:0007669"/>
    <property type="project" value="UniProtKB-KW"/>
</dbReference>
<dbReference type="PROSITE" id="PS50893">
    <property type="entry name" value="ABC_TRANSPORTER_2"/>
    <property type="match status" value="1"/>
</dbReference>
<dbReference type="SUPFAM" id="SSF52540">
    <property type="entry name" value="P-loop containing nucleoside triphosphate hydrolases"/>
    <property type="match status" value="1"/>
</dbReference>
<evidence type="ECO:0000256" key="1">
    <source>
        <dbReference type="ARBA" id="ARBA00022448"/>
    </source>
</evidence>
<dbReference type="Gene3D" id="3.40.50.300">
    <property type="entry name" value="P-loop containing nucleotide triphosphate hydrolases"/>
    <property type="match status" value="1"/>
</dbReference>
<protein>
    <submittedName>
        <fullName evidence="5">ATP-binding cassette domain-containing protein</fullName>
    </submittedName>
</protein>
<dbReference type="RefSeq" id="WP_353647661.1">
    <property type="nucleotide sequence ID" value="NZ_CP159218.1"/>
</dbReference>
<evidence type="ECO:0000313" key="5">
    <source>
        <dbReference type="EMBL" id="XCG62046.1"/>
    </source>
</evidence>
<dbReference type="InterPro" id="IPR051782">
    <property type="entry name" value="ABC_Transporter_VariousFunc"/>
</dbReference>
<dbReference type="InterPro" id="IPR027417">
    <property type="entry name" value="P-loop_NTPase"/>
</dbReference>
<accession>A0AAU8DMA9</accession>
<dbReference type="EMBL" id="CP159218">
    <property type="protein sequence ID" value="XCG62046.1"/>
    <property type="molecule type" value="Genomic_DNA"/>
</dbReference>
<name>A0AAU8DMA9_9ACTN</name>
<reference evidence="5" key="1">
    <citation type="submission" date="2024-05" db="EMBL/GenBank/DDBJ databases">
        <authorList>
            <person name="Cai S.Y."/>
            <person name="Jin L.M."/>
            <person name="Li H.R."/>
        </authorList>
    </citation>
    <scope>NUCLEOTIDE SEQUENCE</scope>
    <source>
        <strain evidence="5">A5-74</strain>
    </source>
</reference>
<gene>
    <name evidence="5" type="ORF">ABLG96_12215</name>
</gene>
<dbReference type="InterPro" id="IPR003593">
    <property type="entry name" value="AAA+_ATPase"/>
</dbReference>
<dbReference type="Pfam" id="PF00005">
    <property type="entry name" value="ABC_tran"/>
    <property type="match status" value="1"/>
</dbReference>
<dbReference type="AlphaFoldDB" id="A0AAU8DMA9"/>
<keyword evidence="1" id="KW-0813">Transport</keyword>
<evidence type="ECO:0000256" key="3">
    <source>
        <dbReference type="ARBA" id="ARBA00022840"/>
    </source>
</evidence>
<proteinExistence type="predicted"/>
<sequence>MELTGVERHYRRGFTLGPINLVIETGLTFLIGRNGAGKSTLFRLLAGDDAPSAGSLNWTTSDRRARIGYLPQDPLLPALSNIGDYLYHAAWLHRVPREDRNTAIERVADLTNLTDRLPQRIGKLSGGTQRRVAIAATIIHSPEFVLLDEPSSGLDPAQRVQLRAVIARMALDRAVVVSTHLIEDLQRQTDSTVVVLRDGRLIHQGPVSALEGSGASDDTVETAITRLMGESG</sequence>
<keyword evidence="3 5" id="KW-0067">ATP-binding</keyword>
<organism evidence="5">
    <name type="scientific">Nakamurella sp. A5-74</name>
    <dbReference type="NCBI Taxonomy" id="3158264"/>
    <lineage>
        <taxon>Bacteria</taxon>
        <taxon>Bacillati</taxon>
        <taxon>Actinomycetota</taxon>
        <taxon>Actinomycetes</taxon>
        <taxon>Nakamurellales</taxon>
        <taxon>Nakamurellaceae</taxon>
        <taxon>Nakamurella</taxon>
    </lineage>
</organism>
<dbReference type="PANTHER" id="PTHR42939">
    <property type="entry name" value="ABC TRANSPORTER ATP-BINDING PROTEIN ALBC-RELATED"/>
    <property type="match status" value="1"/>
</dbReference>